<evidence type="ECO:0000256" key="4">
    <source>
        <dbReference type="ARBA" id="ARBA00022982"/>
    </source>
</evidence>
<dbReference type="Pfam" id="PF00034">
    <property type="entry name" value="Cytochrom_C"/>
    <property type="match status" value="1"/>
</dbReference>
<feature type="chain" id="PRO_5002787735" evidence="7">
    <location>
        <begin position="28"/>
        <end position="123"/>
    </location>
</feature>
<dbReference type="InterPro" id="IPR009056">
    <property type="entry name" value="Cyt_c-like_dom"/>
</dbReference>
<evidence type="ECO:0000256" key="3">
    <source>
        <dbReference type="ARBA" id="ARBA00022723"/>
    </source>
</evidence>
<dbReference type="PANTHER" id="PTHR33751">
    <property type="entry name" value="CBB3-TYPE CYTOCHROME C OXIDASE SUBUNIT FIXP"/>
    <property type="match status" value="1"/>
</dbReference>
<dbReference type="AlphaFoldDB" id="B3EDN8"/>
<dbReference type="EMBL" id="CP001097">
    <property type="protein sequence ID" value="ACD89118.1"/>
    <property type="molecule type" value="Genomic_DNA"/>
</dbReference>
<dbReference type="Gene3D" id="1.10.760.10">
    <property type="entry name" value="Cytochrome c-like domain"/>
    <property type="match status" value="1"/>
</dbReference>
<keyword evidence="3 6" id="KW-0479">Metal-binding</keyword>
<feature type="domain" description="Cytochrome c" evidence="8">
    <location>
        <begin position="17"/>
        <end position="119"/>
    </location>
</feature>
<evidence type="ECO:0000256" key="7">
    <source>
        <dbReference type="SAM" id="SignalP"/>
    </source>
</evidence>
<evidence type="ECO:0000256" key="2">
    <source>
        <dbReference type="ARBA" id="ARBA00022617"/>
    </source>
</evidence>
<organism evidence="9 10">
    <name type="scientific">Chlorobium limicola (strain DSM 245 / NBRC 103803 / 6330)</name>
    <dbReference type="NCBI Taxonomy" id="290315"/>
    <lineage>
        <taxon>Bacteria</taxon>
        <taxon>Pseudomonadati</taxon>
        <taxon>Chlorobiota</taxon>
        <taxon>Chlorobiia</taxon>
        <taxon>Chlorobiales</taxon>
        <taxon>Chlorobiaceae</taxon>
        <taxon>Chlorobium/Pelodictyon group</taxon>
        <taxon>Chlorobium</taxon>
    </lineage>
</organism>
<dbReference type="eggNOG" id="COG2863">
    <property type="taxonomic scope" value="Bacteria"/>
</dbReference>
<keyword evidence="7" id="KW-0732">Signal</keyword>
<name>B3EDN8_CHLL2</name>
<feature type="signal peptide" evidence="7">
    <location>
        <begin position="1"/>
        <end position="27"/>
    </location>
</feature>
<dbReference type="GO" id="GO:0020037">
    <property type="term" value="F:heme binding"/>
    <property type="evidence" value="ECO:0007669"/>
    <property type="project" value="InterPro"/>
</dbReference>
<protein>
    <submittedName>
        <fullName evidence="9">Cytochrome c class I</fullName>
    </submittedName>
</protein>
<reference evidence="9 10" key="1">
    <citation type="submission" date="2008-05" db="EMBL/GenBank/DDBJ databases">
        <title>Complete sequence of Chlorobium limicola DSM 245.</title>
        <authorList>
            <consortium name="US DOE Joint Genome Institute"/>
            <person name="Lucas S."/>
            <person name="Copeland A."/>
            <person name="Lapidus A."/>
            <person name="Glavina del Rio T."/>
            <person name="Dalin E."/>
            <person name="Tice H."/>
            <person name="Bruce D."/>
            <person name="Goodwin L."/>
            <person name="Pitluck S."/>
            <person name="Schmutz J."/>
            <person name="Larimer F."/>
            <person name="Land M."/>
            <person name="Hauser L."/>
            <person name="Kyrpides N."/>
            <person name="Ovchinnikova G."/>
            <person name="Zhao F."/>
            <person name="Li T."/>
            <person name="Liu Z."/>
            <person name="Overmann J."/>
            <person name="Bryant D.A."/>
            <person name="Richardson P."/>
        </authorList>
    </citation>
    <scope>NUCLEOTIDE SEQUENCE [LARGE SCALE GENOMIC DNA]</scope>
    <source>
        <strain evidence="10">DSM 245 / NBRC 103803 / 6330</strain>
    </source>
</reference>
<evidence type="ECO:0000256" key="6">
    <source>
        <dbReference type="PROSITE-ProRule" id="PRU00433"/>
    </source>
</evidence>
<gene>
    <name evidence="9" type="ordered locus">Clim_0010</name>
</gene>
<dbReference type="Proteomes" id="UP000008841">
    <property type="component" value="Chromosome"/>
</dbReference>
<dbReference type="KEGG" id="cli:Clim_0010"/>
<dbReference type="GO" id="GO:0046872">
    <property type="term" value="F:metal ion binding"/>
    <property type="evidence" value="ECO:0007669"/>
    <property type="project" value="UniProtKB-KW"/>
</dbReference>
<dbReference type="HOGENOM" id="CLU_128253_2_0_10"/>
<keyword evidence="2 6" id="KW-0349">Heme</keyword>
<evidence type="ECO:0000259" key="8">
    <source>
        <dbReference type="PROSITE" id="PS51007"/>
    </source>
</evidence>
<dbReference type="OrthoDB" id="8526831at2"/>
<keyword evidence="1" id="KW-0813">Transport</keyword>
<dbReference type="GO" id="GO:0009055">
    <property type="term" value="F:electron transfer activity"/>
    <property type="evidence" value="ECO:0007669"/>
    <property type="project" value="InterPro"/>
</dbReference>
<dbReference type="STRING" id="290315.Clim_0010"/>
<dbReference type="PANTHER" id="PTHR33751:SF9">
    <property type="entry name" value="CYTOCHROME C4"/>
    <property type="match status" value="1"/>
</dbReference>
<accession>B3EDN8</accession>
<evidence type="ECO:0000313" key="10">
    <source>
        <dbReference type="Proteomes" id="UP000008841"/>
    </source>
</evidence>
<dbReference type="SUPFAM" id="SSF46626">
    <property type="entry name" value="Cytochrome c"/>
    <property type="match status" value="1"/>
</dbReference>
<keyword evidence="4" id="KW-0249">Electron transport</keyword>
<dbReference type="InterPro" id="IPR036909">
    <property type="entry name" value="Cyt_c-like_dom_sf"/>
</dbReference>
<dbReference type="RefSeq" id="WP_012464999.1">
    <property type="nucleotide sequence ID" value="NC_010803.1"/>
</dbReference>
<proteinExistence type="predicted"/>
<keyword evidence="5 6" id="KW-0408">Iron</keyword>
<evidence type="ECO:0000256" key="1">
    <source>
        <dbReference type="ARBA" id="ARBA00022448"/>
    </source>
</evidence>
<dbReference type="PROSITE" id="PS51007">
    <property type="entry name" value="CYTC"/>
    <property type="match status" value="1"/>
</dbReference>
<sequence precursor="true">MQVTIRSMLTACFVFSALLGTGAEAVAAQKKAPKKAVTQVCNPDPRGQILALSCASCHGTDGRSVGIIPSFYGKSPEYLEAALKDFKSGARYSTVMIRHAKGYSDEEIRMIAQYFGTVWQKNK</sequence>
<dbReference type="InterPro" id="IPR050597">
    <property type="entry name" value="Cytochrome_c_Oxidase_Subunit"/>
</dbReference>
<evidence type="ECO:0000256" key="5">
    <source>
        <dbReference type="ARBA" id="ARBA00023004"/>
    </source>
</evidence>
<evidence type="ECO:0000313" key="9">
    <source>
        <dbReference type="EMBL" id="ACD89118.1"/>
    </source>
</evidence>